<evidence type="ECO:0008006" key="4">
    <source>
        <dbReference type="Google" id="ProtNLM"/>
    </source>
</evidence>
<feature type="transmembrane region" description="Helical" evidence="1">
    <location>
        <begin position="282"/>
        <end position="305"/>
    </location>
</feature>
<proteinExistence type="predicted"/>
<feature type="transmembrane region" description="Helical" evidence="1">
    <location>
        <begin position="139"/>
        <end position="158"/>
    </location>
</feature>
<dbReference type="RefSeq" id="WP_157977923.1">
    <property type="nucleotide sequence ID" value="NZ_CP139966.1"/>
</dbReference>
<geneLocation type="plasmid" evidence="2 3">
    <name>unnamed</name>
</geneLocation>
<accession>A0ABZ0WV16</accession>
<dbReference type="Proteomes" id="UP001325479">
    <property type="component" value="Plasmid unnamed"/>
</dbReference>
<evidence type="ECO:0000313" key="3">
    <source>
        <dbReference type="Proteomes" id="UP001325479"/>
    </source>
</evidence>
<dbReference type="EMBL" id="CP139966">
    <property type="protein sequence ID" value="WQD81257.1"/>
    <property type="molecule type" value="Genomic_DNA"/>
</dbReference>
<name>A0ABZ0WV16_9BURK</name>
<keyword evidence="2" id="KW-0614">Plasmid</keyword>
<feature type="transmembrane region" description="Helical" evidence="1">
    <location>
        <begin position="377"/>
        <end position="401"/>
    </location>
</feature>
<keyword evidence="3" id="KW-1185">Reference proteome</keyword>
<organism evidence="2 3">
    <name type="scientific">Paraburkholderia kururiensis</name>
    <dbReference type="NCBI Taxonomy" id="984307"/>
    <lineage>
        <taxon>Bacteria</taxon>
        <taxon>Pseudomonadati</taxon>
        <taxon>Pseudomonadota</taxon>
        <taxon>Betaproteobacteria</taxon>
        <taxon>Burkholderiales</taxon>
        <taxon>Burkholderiaceae</taxon>
        <taxon>Paraburkholderia</taxon>
    </lineage>
</organism>
<feature type="transmembrane region" description="Helical" evidence="1">
    <location>
        <begin position="116"/>
        <end position="133"/>
    </location>
</feature>
<sequence>MSLENDLLPGFAGIGEAMNEHRYERLKAEYQALLDQKVDRLIVFVPHHERGDNKRKAYNTGAFASAVEQVLGKGRTWPLKAAGRNADGRENSPPRMLTPEEVWELHTKKDHVSARALIVGVLSLVLYGVVYLAAGFGSWAWVAIALLADAVLLLPLVPRLGKLATIRAQLNYGSLWPAASSFCIVGAALAAGLTRLPVVLITVACTLWLVSRKDNAYAVPKQLRSSYLFRLAAGVALMLFVVLYVHGLMIDSQPLTYHGSTNSAGVWSSEPGHVFFTWKNGALFIVLAALYLIGAWASSIHAAYYRAREISYDMQRWMQAEMLKHGEKPTEAAAWANMVKHESIIRDEFKVSLEKERLLIEFVLLLEPKSFRAIHEFAVIALWLNAACPAAALFVAAYSFAINHGTVGKIIAEKKASHAQEDADEAEARRIAMIYQGKPEQSERGMKIDG</sequence>
<keyword evidence="1" id="KW-0472">Membrane</keyword>
<gene>
    <name evidence="2" type="ORF">U0042_29910</name>
</gene>
<feature type="transmembrane region" description="Helical" evidence="1">
    <location>
        <begin position="231"/>
        <end position="250"/>
    </location>
</feature>
<reference evidence="2 3" key="1">
    <citation type="submission" date="2023-12" db="EMBL/GenBank/DDBJ databases">
        <title>Genome sequencing and assembly of bacterial species from a model synthetic community.</title>
        <authorList>
            <person name="Hogle S.L."/>
        </authorList>
    </citation>
    <scope>NUCLEOTIDE SEQUENCE [LARGE SCALE GENOMIC DNA]</scope>
    <source>
        <strain evidence="2 3">HAMBI 2494</strain>
        <plasmid evidence="2 3">unnamed</plasmid>
    </source>
</reference>
<feature type="transmembrane region" description="Helical" evidence="1">
    <location>
        <begin position="195"/>
        <end position="211"/>
    </location>
</feature>
<evidence type="ECO:0000313" key="2">
    <source>
        <dbReference type="EMBL" id="WQD81257.1"/>
    </source>
</evidence>
<evidence type="ECO:0000256" key="1">
    <source>
        <dbReference type="SAM" id="Phobius"/>
    </source>
</evidence>
<feature type="transmembrane region" description="Helical" evidence="1">
    <location>
        <begin position="170"/>
        <end position="189"/>
    </location>
</feature>
<keyword evidence="1" id="KW-0812">Transmembrane</keyword>
<protein>
    <recommendedName>
        <fullName evidence="4">Transmembrane protein</fullName>
    </recommendedName>
</protein>
<keyword evidence="1" id="KW-1133">Transmembrane helix</keyword>